<dbReference type="GO" id="GO:0046872">
    <property type="term" value="F:metal ion binding"/>
    <property type="evidence" value="ECO:0007669"/>
    <property type="project" value="UniProtKB-KW"/>
</dbReference>
<dbReference type="InterPro" id="IPR007822">
    <property type="entry name" value="LANC-like"/>
</dbReference>
<dbReference type="Proteomes" id="UP000063699">
    <property type="component" value="Chromosome"/>
</dbReference>
<feature type="binding site" evidence="1">
    <location>
        <position position="334"/>
    </location>
    <ligand>
        <name>Zn(2+)</name>
        <dbReference type="ChEBI" id="CHEBI:29105"/>
    </ligand>
</feature>
<dbReference type="AlphaFoldDB" id="A0A0N9HTW6"/>
<sequence>MTTPRQTVADIVDTLTRDLADPATIFTEHNHHPPVPQSLANGAAGIVLLHAERARTGHGDPSTVHAWLAAATNASVEAGPQASLFFGVPALAYVIHTTAEGAATYQHARATLHAATTALTRDRLNQAHTRIDRGERPTLAEFDLIRGLTGLGAYHLRVDPHHKITADVLDYLVRLTEPLPNSGDLPGWWTDLAPNGRPSPHFPHGHSNHGLAHGIAGPLTVLSLALRHGVVVDEHHQAISRICTWLDAWQRDHPAGPWWPRTITLNEAQAGRCDQPGPLQPSWCYGTPGIARAQQLAAITTGDTARQHTAETAILGCATDPAQLARIIDPSLCHGAAGLLHTTWRAASDAATSELNACLPHLTALLVERLETAPRNSELLEGSTGAALALHTAATGTTRSGWDSCLLLA</sequence>
<keyword evidence="3" id="KW-1185">Reference proteome</keyword>
<dbReference type="GO" id="GO:0031179">
    <property type="term" value="P:peptide modification"/>
    <property type="evidence" value="ECO:0007669"/>
    <property type="project" value="InterPro"/>
</dbReference>
<reference evidence="2 3" key="1">
    <citation type="submission" date="2015-07" db="EMBL/GenBank/DDBJ databases">
        <title>Genome sequencing of Kibdelosporangium phytohabitans.</title>
        <authorList>
            <person name="Qin S."/>
            <person name="Xing K."/>
        </authorList>
    </citation>
    <scope>NUCLEOTIDE SEQUENCE [LARGE SCALE GENOMIC DNA]</scope>
    <source>
        <strain evidence="2 3">KLBMP1111</strain>
    </source>
</reference>
<keyword evidence="1" id="KW-0479">Metal-binding</keyword>
<dbReference type="SUPFAM" id="SSF158745">
    <property type="entry name" value="LanC-like"/>
    <property type="match status" value="1"/>
</dbReference>
<protein>
    <recommendedName>
        <fullName evidence="4">Lanthionine synthetase</fullName>
    </recommendedName>
</protein>
<organism evidence="2 3">
    <name type="scientific">Kibdelosporangium phytohabitans</name>
    <dbReference type="NCBI Taxonomy" id="860235"/>
    <lineage>
        <taxon>Bacteria</taxon>
        <taxon>Bacillati</taxon>
        <taxon>Actinomycetota</taxon>
        <taxon>Actinomycetes</taxon>
        <taxon>Pseudonocardiales</taxon>
        <taxon>Pseudonocardiaceae</taxon>
        <taxon>Kibdelosporangium</taxon>
    </lineage>
</organism>
<evidence type="ECO:0000313" key="3">
    <source>
        <dbReference type="Proteomes" id="UP000063699"/>
    </source>
</evidence>
<evidence type="ECO:0008006" key="4">
    <source>
        <dbReference type="Google" id="ProtNLM"/>
    </source>
</evidence>
<dbReference type="Pfam" id="PF05147">
    <property type="entry name" value="LANC_like"/>
    <property type="match status" value="1"/>
</dbReference>
<proteinExistence type="predicted"/>
<evidence type="ECO:0000256" key="1">
    <source>
        <dbReference type="PIRSR" id="PIRSR607822-1"/>
    </source>
</evidence>
<keyword evidence="1" id="KW-0862">Zinc</keyword>
<gene>
    <name evidence="2" type="ORF">AOZ06_04935</name>
</gene>
<dbReference type="CDD" id="cd04793">
    <property type="entry name" value="LanC"/>
    <property type="match status" value="1"/>
</dbReference>
<dbReference type="SMART" id="SM01260">
    <property type="entry name" value="LANC_like"/>
    <property type="match status" value="1"/>
</dbReference>
<feature type="binding site" evidence="1">
    <location>
        <position position="333"/>
    </location>
    <ligand>
        <name>Zn(2+)</name>
        <dbReference type="ChEBI" id="CHEBI:29105"/>
    </ligand>
</feature>
<evidence type="ECO:0000313" key="2">
    <source>
        <dbReference type="EMBL" id="ALG06354.1"/>
    </source>
</evidence>
<dbReference type="InterPro" id="IPR033889">
    <property type="entry name" value="LanC"/>
</dbReference>
<name>A0A0N9HTW6_9PSEU</name>
<dbReference type="OrthoDB" id="1882482at2"/>
<dbReference type="STRING" id="860235.AOZ06_04935"/>
<accession>A0A0N9HTW6</accession>
<dbReference type="Gene3D" id="1.50.10.20">
    <property type="match status" value="1"/>
</dbReference>
<dbReference type="KEGG" id="kphy:AOZ06_04935"/>
<dbReference type="PRINTS" id="PR01950">
    <property type="entry name" value="LANCSUPER"/>
</dbReference>
<feature type="binding site" evidence="1">
    <location>
        <position position="284"/>
    </location>
    <ligand>
        <name>Zn(2+)</name>
        <dbReference type="ChEBI" id="CHEBI:29105"/>
    </ligand>
</feature>
<dbReference type="PRINTS" id="PR01955">
    <property type="entry name" value="LANCFRANKIA"/>
</dbReference>
<dbReference type="RefSeq" id="WP_054288330.1">
    <property type="nucleotide sequence ID" value="NZ_CP012752.1"/>
</dbReference>
<dbReference type="EMBL" id="CP012752">
    <property type="protein sequence ID" value="ALG06354.1"/>
    <property type="molecule type" value="Genomic_DNA"/>
</dbReference>